<evidence type="ECO:0000313" key="3">
    <source>
        <dbReference type="Proteomes" id="UP001058236"/>
    </source>
</evidence>
<proteinExistence type="predicted"/>
<feature type="domain" description="Aminoglycoside phosphotransferase" evidence="1">
    <location>
        <begin position="48"/>
        <end position="294"/>
    </location>
</feature>
<name>A0ABY5FFS4_9ACTN</name>
<protein>
    <submittedName>
        <fullName evidence="2">Phosphotransferase</fullName>
    </submittedName>
</protein>
<sequence length="361" mass="39754">MCVRTADSRIVARVTDANLADRTHLPADDLAELIRAYGIDEVLDRQHLADGLMNVNWRLDTRAGRFALKRVTDVPLDRLRRNLVVLPVLASYGVPVCAPLPTVHGDVIAEVRGGVYCLFPWSAGEHVRGTGLSLTQTSKLGTHLAGLHTALCRAVDEAGMPAVPASVTAEVTEADRAVQKADRLAGAVSARGAGDAFDRAAGTALEERKILLDKHAHLRPEGDTPAGPQGWTHGDFQYRNLLWADGGLVAVLDWDRLGVRPYAEEVVRTAQVQFGVEGVFDLERVAAFVAGYRSVIPLEPADLVDAARRLWWKRMTDFWQLEFHYDRGNHSCDELFLADEALLHWWTERLDAVERAFTGSA</sequence>
<dbReference type="Pfam" id="PF01636">
    <property type="entry name" value="APH"/>
    <property type="match status" value="1"/>
</dbReference>
<evidence type="ECO:0000259" key="1">
    <source>
        <dbReference type="Pfam" id="PF01636"/>
    </source>
</evidence>
<gene>
    <name evidence="2" type="ORF">NLU04_30805</name>
</gene>
<dbReference type="Proteomes" id="UP001058236">
    <property type="component" value="Chromosome"/>
</dbReference>
<dbReference type="SUPFAM" id="SSF56112">
    <property type="entry name" value="Protein kinase-like (PK-like)"/>
    <property type="match status" value="1"/>
</dbReference>
<dbReference type="InterPro" id="IPR002575">
    <property type="entry name" value="Aminoglycoside_PTrfase"/>
</dbReference>
<dbReference type="Gene3D" id="3.90.1200.10">
    <property type="match status" value="1"/>
</dbReference>
<accession>A0ABY5FFS4</accession>
<organism evidence="2 3">
    <name type="scientific">Streptomyces cavourensis</name>
    <dbReference type="NCBI Taxonomy" id="67258"/>
    <lineage>
        <taxon>Bacteria</taxon>
        <taxon>Bacillati</taxon>
        <taxon>Actinomycetota</taxon>
        <taxon>Actinomycetes</taxon>
        <taxon>Kitasatosporales</taxon>
        <taxon>Streptomycetaceae</taxon>
        <taxon>Streptomyces</taxon>
    </lineage>
</organism>
<dbReference type="Gene3D" id="3.30.200.20">
    <property type="entry name" value="Phosphorylase Kinase, domain 1"/>
    <property type="match status" value="1"/>
</dbReference>
<evidence type="ECO:0000313" key="2">
    <source>
        <dbReference type="EMBL" id="UTR82545.1"/>
    </source>
</evidence>
<keyword evidence="3" id="KW-1185">Reference proteome</keyword>
<reference evidence="2" key="1">
    <citation type="submission" date="2022-07" db="EMBL/GenBank/DDBJ databases">
        <title>Genomic of Streptomyces cavourensis F2.</title>
        <authorList>
            <person name="Hu S."/>
            <person name="Liang W."/>
        </authorList>
    </citation>
    <scope>NUCLEOTIDE SEQUENCE</scope>
    <source>
        <strain evidence="2">F2</strain>
    </source>
</reference>
<dbReference type="InterPro" id="IPR011009">
    <property type="entry name" value="Kinase-like_dom_sf"/>
</dbReference>
<dbReference type="EMBL" id="CP101397">
    <property type="protein sequence ID" value="UTR82545.1"/>
    <property type="molecule type" value="Genomic_DNA"/>
</dbReference>
<dbReference type="RefSeq" id="WP_255239903.1">
    <property type="nucleotide sequence ID" value="NZ_CP101397.1"/>
</dbReference>